<dbReference type="RefSeq" id="XP_025494549.1">
    <property type="nucleotide sequence ID" value="XM_025634554.1"/>
</dbReference>
<dbReference type="EMBL" id="KZ821684">
    <property type="protein sequence ID" value="PYH84349.1"/>
    <property type="molecule type" value="Genomic_DNA"/>
</dbReference>
<name>A0A319CJ33_9EURO</name>
<feature type="chain" id="PRO_5016320707" description="Invertebrate defensins family profile domain-containing protein" evidence="1">
    <location>
        <begin position="24"/>
        <end position="79"/>
    </location>
</feature>
<dbReference type="Proteomes" id="UP000248340">
    <property type="component" value="Unassembled WGS sequence"/>
</dbReference>
<dbReference type="VEuPathDB" id="FungiDB:BO82DRAFT_351934"/>
<evidence type="ECO:0000256" key="1">
    <source>
        <dbReference type="SAM" id="SignalP"/>
    </source>
</evidence>
<sequence length="79" mass="8621">MRFIIPLTLLLTSLALAVPTADAEPDTVEAAGGDDAAPAPADEANTQWCRKGYDKCMNNCHRSHGGQKCYHACWVHYCQ</sequence>
<evidence type="ECO:0000313" key="2">
    <source>
        <dbReference type="EMBL" id="PYH84349.1"/>
    </source>
</evidence>
<accession>A0A319CJ33</accession>
<dbReference type="AlphaFoldDB" id="A0A319CJ33"/>
<reference evidence="2 3" key="1">
    <citation type="submission" date="2016-12" db="EMBL/GenBank/DDBJ databases">
        <title>The genomes of Aspergillus section Nigri reveals drivers in fungal speciation.</title>
        <authorList>
            <consortium name="DOE Joint Genome Institute"/>
            <person name="Vesth T.C."/>
            <person name="Nybo J."/>
            <person name="Theobald S."/>
            <person name="Brandl J."/>
            <person name="Frisvad J.C."/>
            <person name="Nielsen K.F."/>
            <person name="Lyhne E.K."/>
            <person name="Kogle M.E."/>
            <person name="Kuo A."/>
            <person name="Riley R."/>
            <person name="Clum A."/>
            <person name="Nolan M."/>
            <person name="Lipzen A."/>
            <person name="Salamov A."/>
            <person name="Henrissat B."/>
            <person name="Wiebenga A."/>
            <person name="De Vries R.P."/>
            <person name="Grigoriev I.V."/>
            <person name="Mortensen U.H."/>
            <person name="Andersen M.R."/>
            <person name="Baker S.E."/>
        </authorList>
    </citation>
    <scope>NUCLEOTIDE SEQUENCE [LARGE SCALE GENOMIC DNA]</scope>
    <source>
        <strain evidence="2 3">CBS 121591</strain>
    </source>
</reference>
<proteinExistence type="predicted"/>
<dbReference type="OrthoDB" id="4473549at2759"/>
<keyword evidence="1" id="KW-0732">Signal</keyword>
<protein>
    <recommendedName>
        <fullName evidence="4">Invertebrate defensins family profile domain-containing protein</fullName>
    </recommendedName>
</protein>
<evidence type="ECO:0000313" key="3">
    <source>
        <dbReference type="Proteomes" id="UP000248340"/>
    </source>
</evidence>
<dbReference type="GeneID" id="37137295"/>
<evidence type="ECO:0008006" key="4">
    <source>
        <dbReference type="Google" id="ProtNLM"/>
    </source>
</evidence>
<keyword evidence="3" id="KW-1185">Reference proteome</keyword>
<gene>
    <name evidence="2" type="ORF">BO82DRAFT_351934</name>
</gene>
<organism evidence="2 3">
    <name type="scientific">Aspergillus uvarum CBS 121591</name>
    <dbReference type="NCBI Taxonomy" id="1448315"/>
    <lineage>
        <taxon>Eukaryota</taxon>
        <taxon>Fungi</taxon>
        <taxon>Dikarya</taxon>
        <taxon>Ascomycota</taxon>
        <taxon>Pezizomycotina</taxon>
        <taxon>Eurotiomycetes</taxon>
        <taxon>Eurotiomycetidae</taxon>
        <taxon>Eurotiales</taxon>
        <taxon>Aspergillaceae</taxon>
        <taxon>Aspergillus</taxon>
        <taxon>Aspergillus subgen. Circumdati</taxon>
    </lineage>
</organism>
<feature type="signal peptide" evidence="1">
    <location>
        <begin position="1"/>
        <end position="23"/>
    </location>
</feature>